<dbReference type="NCBIfam" id="TIGR00436">
    <property type="entry name" value="era"/>
    <property type="match status" value="1"/>
</dbReference>
<proteinExistence type="inferred from homology"/>
<dbReference type="CDD" id="cd04163">
    <property type="entry name" value="Era"/>
    <property type="match status" value="1"/>
</dbReference>
<keyword evidence="6" id="KW-0472">Membrane</keyword>
<dbReference type="Pfam" id="PF01926">
    <property type="entry name" value="MMR_HSR1"/>
    <property type="match status" value="1"/>
</dbReference>
<protein>
    <recommendedName>
        <fullName evidence="2 6">GTPase Era</fullName>
    </recommendedName>
</protein>
<comment type="caution">
    <text evidence="11">The sequence shown here is derived from an EMBL/GenBank/DDBJ whole genome shotgun (WGS) entry which is preliminary data.</text>
</comment>
<feature type="region of interest" description="G3" evidence="7">
    <location>
        <begin position="74"/>
        <end position="77"/>
    </location>
</feature>
<name>A0A7C4ASY0_9BACT</name>
<dbReference type="PROSITE" id="PS50823">
    <property type="entry name" value="KH_TYPE_2"/>
    <property type="match status" value="1"/>
</dbReference>
<sequence length="311" mass="34980">MMSDREINPPAPIASEESRFGFVAVCGRPNVGKSSLVNRLVGAPLAAVTPKAQTTRHRISGIFTAPGIQIVFHDTPGLHSPRNLLGQAMVAVAKKAVADADVVLVVTDCTQRAPLVDDDTREVILPHSNKSVLVINKIDLVERNLWEELKEKYRNEQLFRAVTPVSAATGEGLQELMDVLRPLIPVGRPMYPEDDISDLPMRFFVGEIIREQILYLTGEELPYVTAVTVEEFRERPNLIYIRADLHVERESQKKILIGRRGEMIKKIGIASRTKLESFLDAKVHLELFVKVSPHWTRDPQKMKEFGYSERV</sequence>
<evidence type="ECO:0000259" key="10">
    <source>
        <dbReference type="PROSITE" id="PS51713"/>
    </source>
</evidence>
<comment type="similarity">
    <text evidence="1 6 7 8">Belongs to the TRAFAC class TrmE-Era-EngA-EngB-Septin-like GTPase superfamily. Era GTPase family.</text>
</comment>
<dbReference type="NCBIfam" id="NF000908">
    <property type="entry name" value="PRK00089.1"/>
    <property type="match status" value="1"/>
</dbReference>
<feature type="region of interest" description="G1" evidence="7">
    <location>
        <begin position="27"/>
        <end position="34"/>
    </location>
</feature>
<dbReference type="GO" id="GO:0043024">
    <property type="term" value="F:ribosomal small subunit binding"/>
    <property type="evidence" value="ECO:0007669"/>
    <property type="project" value="TreeGrafter"/>
</dbReference>
<dbReference type="AlphaFoldDB" id="A0A7C4ASY0"/>
<dbReference type="Gene3D" id="3.30.300.20">
    <property type="match status" value="1"/>
</dbReference>
<dbReference type="PANTHER" id="PTHR42698:SF1">
    <property type="entry name" value="GTPASE ERA, MITOCHONDRIAL"/>
    <property type="match status" value="1"/>
</dbReference>
<organism evidence="11">
    <name type="scientific">Desulfomonile tiedjei</name>
    <dbReference type="NCBI Taxonomy" id="2358"/>
    <lineage>
        <taxon>Bacteria</taxon>
        <taxon>Pseudomonadati</taxon>
        <taxon>Thermodesulfobacteriota</taxon>
        <taxon>Desulfomonilia</taxon>
        <taxon>Desulfomonilales</taxon>
        <taxon>Desulfomonilaceae</taxon>
        <taxon>Desulfomonile</taxon>
    </lineage>
</organism>
<dbReference type="HAMAP" id="MF_00367">
    <property type="entry name" value="GTPase_Era"/>
    <property type="match status" value="1"/>
</dbReference>
<evidence type="ECO:0000256" key="8">
    <source>
        <dbReference type="RuleBase" id="RU003761"/>
    </source>
</evidence>
<feature type="binding site" evidence="6">
    <location>
        <begin position="74"/>
        <end position="78"/>
    </location>
    <ligand>
        <name>GTP</name>
        <dbReference type="ChEBI" id="CHEBI:37565"/>
    </ligand>
</feature>
<feature type="domain" description="Era-type G" evidence="10">
    <location>
        <begin position="19"/>
        <end position="186"/>
    </location>
</feature>
<keyword evidence="6" id="KW-1003">Cell membrane</keyword>
<comment type="function">
    <text evidence="6">An essential GTPase that binds both GDP and GTP, with rapid nucleotide exchange. Plays a role in 16S rRNA processing and 30S ribosomal subunit biogenesis and possibly also in cell cycle regulation and energy metabolism.</text>
</comment>
<dbReference type="SUPFAM" id="SSF54814">
    <property type="entry name" value="Prokaryotic type KH domain (KH-domain type II)"/>
    <property type="match status" value="1"/>
</dbReference>
<reference evidence="11" key="1">
    <citation type="journal article" date="2020" name="mSystems">
        <title>Genome- and Community-Level Interaction Insights into Carbon Utilization and Element Cycling Functions of Hydrothermarchaeota in Hydrothermal Sediment.</title>
        <authorList>
            <person name="Zhou Z."/>
            <person name="Liu Y."/>
            <person name="Xu W."/>
            <person name="Pan J."/>
            <person name="Luo Z.H."/>
            <person name="Li M."/>
        </authorList>
    </citation>
    <scope>NUCLEOTIDE SEQUENCE [LARGE SCALE GENOMIC DNA]</scope>
    <source>
        <strain evidence="11">SpSt-769</strain>
    </source>
</reference>
<dbReference type="EMBL" id="DTGT01000365">
    <property type="protein sequence ID" value="HGH61881.1"/>
    <property type="molecule type" value="Genomic_DNA"/>
</dbReference>
<dbReference type="InterPro" id="IPR027417">
    <property type="entry name" value="P-loop_NTPase"/>
</dbReference>
<dbReference type="PANTHER" id="PTHR42698">
    <property type="entry name" value="GTPASE ERA"/>
    <property type="match status" value="1"/>
</dbReference>
<dbReference type="InterPro" id="IPR005662">
    <property type="entry name" value="GTPase_Era-like"/>
</dbReference>
<comment type="subcellular location">
    <subcellularLocation>
        <location evidence="6">Cytoplasm</location>
    </subcellularLocation>
    <subcellularLocation>
        <location evidence="6">Cell membrane</location>
        <topology evidence="6">Peripheral membrane protein</topology>
    </subcellularLocation>
</comment>
<dbReference type="InterPro" id="IPR006073">
    <property type="entry name" value="GTP-bd"/>
</dbReference>
<feature type="domain" description="KH type-2" evidence="9">
    <location>
        <begin position="209"/>
        <end position="293"/>
    </location>
</feature>
<evidence type="ECO:0000256" key="1">
    <source>
        <dbReference type="ARBA" id="ARBA00007921"/>
    </source>
</evidence>
<evidence type="ECO:0000256" key="6">
    <source>
        <dbReference type="HAMAP-Rule" id="MF_00367"/>
    </source>
</evidence>
<evidence type="ECO:0000313" key="11">
    <source>
        <dbReference type="EMBL" id="HGH61881.1"/>
    </source>
</evidence>
<dbReference type="NCBIfam" id="TIGR00231">
    <property type="entry name" value="small_GTP"/>
    <property type="match status" value="1"/>
</dbReference>
<dbReference type="GO" id="GO:0000028">
    <property type="term" value="P:ribosomal small subunit assembly"/>
    <property type="evidence" value="ECO:0007669"/>
    <property type="project" value="TreeGrafter"/>
</dbReference>
<evidence type="ECO:0000256" key="2">
    <source>
        <dbReference type="ARBA" id="ARBA00020484"/>
    </source>
</evidence>
<dbReference type="GO" id="GO:0070181">
    <property type="term" value="F:small ribosomal subunit rRNA binding"/>
    <property type="evidence" value="ECO:0007669"/>
    <property type="project" value="UniProtKB-UniRule"/>
</dbReference>
<feature type="region of interest" description="G4" evidence="7">
    <location>
        <begin position="136"/>
        <end position="139"/>
    </location>
</feature>
<accession>A0A7C4ASY0</accession>
<keyword evidence="3 6" id="KW-0547">Nucleotide-binding</keyword>
<dbReference type="InterPro" id="IPR015946">
    <property type="entry name" value="KH_dom-like_a/b"/>
</dbReference>
<evidence type="ECO:0000256" key="5">
    <source>
        <dbReference type="ARBA" id="ARBA00023134"/>
    </source>
</evidence>
<dbReference type="InterPro" id="IPR004044">
    <property type="entry name" value="KH_dom_type_2"/>
</dbReference>
<keyword evidence="6" id="KW-0699">rRNA-binding</keyword>
<keyword evidence="6" id="KW-0690">Ribosome biogenesis</keyword>
<dbReference type="InterPro" id="IPR005225">
    <property type="entry name" value="Small_GTP-bd"/>
</dbReference>
<keyword evidence="5 6" id="KW-0342">GTP-binding</keyword>
<dbReference type="InterPro" id="IPR009019">
    <property type="entry name" value="KH_sf_prok-type"/>
</dbReference>
<dbReference type="GO" id="GO:0003924">
    <property type="term" value="F:GTPase activity"/>
    <property type="evidence" value="ECO:0007669"/>
    <property type="project" value="UniProtKB-UniRule"/>
</dbReference>
<feature type="binding site" evidence="6">
    <location>
        <begin position="136"/>
        <end position="139"/>
    </location>
    <ligand>
        <name>GTP</name>
        <dbReference type="ChEBI" id="CHEBI:37565"/>
    </ligand>
</feature>
<dbReference type="SUPFAM" id="SSF52540">
    <property type="entry name" value="P-loop containing nucleoside triphosphate hydrolases"/>
    <property type="match status" value="1"/>
</dbReference>
<dbReference type="GO" id="GO:0005886">
    <property type="term" value="C:plasma membrane"/>
    <property type="evidence" value="ECO:0007669"/>
    <property type="project" value="UniProtKB-SubCell"/>
</dbReference>
<dbReference type="Gene3D" id="3.40.50.300">
    <property type="entry name" value="P-loop containing nucleotide triphosphate hydrolases"/>
    <property type="match status" value="1"/>
</dbReference>
<dbReference type="CDD" id="cd22534">
    <property type="entry name" value="KH-II_Era"/>
    <property type="match status" value="1"/>
</dbReference>
<dbReference type="InterPro" id="IPR030388">
    <property type="entry name" value="G_ERA_dom"/>
</dbReference>
<gene>
    <name evidence="6" type="primary">era</name>
    <name evidence="11" type="ORF">ENV54_11365</name>
</gene>
<comment type="subunit">
    <text evidence="6">Monomer.</text>
</comment>
<evidence type="ECO:0000256" key="4">
    <source>
        <dbReference type="ARBA" id="ARBA00022884"/>
    </source>
</evidence>
<evidence type="ECO:0000256" key="3">
    <source>
        <dbReference type="ARBA" id="ARBA00022741"/>
    </source>
</evidence>
<feature type="region of interest" description="G2" evidence="7">
    <location>
        <begin position="53"/>
        <end position="57"/>
    </location>
</feature>
<dbReference type="GO" id="GO:0005829">
    <property type="term" value="C:cytosol"/>
    <property type="evidence" value="ECO:0007669"/>
    <property type="project" value="TreeGrafter"/>
</dbReference>
<dbReference type="Pfam" id="PF07650">
    <property type="entry name" value="KH_2"/>
    <property type="match status" value="1"/>
</dbReference>
<dbReference type="GO" id="GO:0005525">
    <property type="term" value="F:GTP binding"/>
    <property type="evidence" value="ECO:0007669"/>
    <property type="project" value="UniProtKB-UniRule"/>
</dbReference>
<keyword evidence="6" id="KW-0963">Cytoplasm</keyword>
<dbReference type="PROSITE" id="PS51713">
    <property type="entry name" value="G_ERA"/>
    <property type="match status" value="1"/>
</dbReference>
<keyword evidence="4 6" id="KW-0694">RNA-binding</keyword>
<feature type="region of interest" description="G5" evidence="7">
    <location>
        <begin position="165"/>
        <end position="167"/>
    </location>
</feature>
<evidence type="ECO:0000259" key="9">
    <source>
        <dbReference type="PROSITE" id="PS50823"/>
    </source>
</evidence>
<evidence type="ECO:0000256" key="7">
    <source>
        <dbReference type="PROSITE-ProRule" id="PRU01050"/>
    </source>
</evidence>
<feature type="binding site" evidence="6">
    <location>
        <begin position="27"/>
        <end position="34"/>
    </location>
    <ligand>
        <name>GTP</name>
        <dbReference type="ChEBI" id="CHEBI:37565"/>
    </ligand>
</feature>